<dbReference type="SUPFAM" id="SSF81383">
    <property type="entry name" value="F-box domain"/>
    <property type="match status" value="1"/>
</dbReference>
<dbReference type="PANTHER" id="PTHR44259">
    <property type="entry name" value="OS07G0183000 PROTEIN-RELATED"/>
    <property type="match status" value="1"/>
</dbReference>
<evidence type="ECO:0000259" key="2">
    <source>
        <dbReference type="Pfam" id="PF12937"/>
    </source>
</evidence>
<feature type="domain" description="KIB1-4 beta-propeller" evidence="1">
    <location>
        <begin position="101"/>
        <end position="203"/>
    </location>
</feature>
<accession>A0AAV6JZQ8</accession>
<evidence type="ECO:0008006" key="5">
    <source>
        <dbReference type="Google" id="ProtNLM"/>
    </source>
</evidence>
<protein>
    <recommendedName>
        <fullName evidence="5">F-box domain-containing protein</fullName>
    </recommendedName>
</protein>
<dbReference type="Proteomes" id="UP000823749">
    <property type="component" value="Chromosome 6"/>
</dbReference>
<comment type="caution">
    <text evidence="3">The sequence shown here is derived from an EMBL/GenBank/DDBJ whole genome shotgun (WGS) entry which is preliminary data.</text>
</comment>
<evidence type="ECO:0000259" key="1">
    <source>
        <dbReference type="Pfam" id="PF03478"/>
    </source>
</evidence>
<dbReference type="Pfam" id="PF03478">
    <property type="entry name" value="Beta-prop_KIB1-4"/>
    <property type="match status" value="1"/>
</dbReference>
<dbReference type="Gene3D" id="1.20.1280.50">
    <property type="match status" value="1"/>
</dbReference>
<dbReference type="InterPro" id="IPR050942">
    <property type="entry name" value="F-box_BR-signaling"/>
</dbReference>
<dbReference type="InterPro" id="IPR005174">
    <property type="entry name" value="KIB1-4_b-propeller"/>
</dbReference>
<dbReference type="PANTHER" id="PTHR44259:SF93">
    <property type="entry name" value="PROTEIN, PUTATIVE (DUF295)-RELATED"/>
    <property type="match status" value="1"/>
</dbReference>
<organism evidence="3 4">
    <name type="scientific">Rhododendron griersonianum</name>
    <dbReference type="NCBI Taxonomy" id="479676"/>
    <lineage>
        <taxon>Eukaryota</taxon>
        <taxon>Viridiplantae</taxon>
        <taxon>Streptophyta</taxon>
        <taxon>Embryophyta</taxon>
        <taxon>Tracheophyta</taxon>
        <taxon>Spermatophyta</taxon>
        <taxon>Magnoliopsida</taxon>
        <taxon>eudicotyledons</taxon>
        <taxon>Gunneridae</taxon>
        <taxon>Pentapetalae</taxon>
        <taxon>asterids</taxon>
        <taxon>Ericales</taxon>
        <taxon>Ericaceae</taxon>
        <taxon>Ericoideae</taxon>
        <taxon>Rhodoreae</taxon>
        <taxon>Rhododendron</taxon>
    </lineage>
</organism>
<sequence>MDTLFELKIKKSARSSSSSSSPPTDWASLPEELLELILHHINQLSEYLRFAAVCKPWLLAANHQRDHRQREIHKQVVPMLLIHSPDQKTEAKEAWDYRRRLYSVTENKIHSRLELRVPYRRRCCGSSHGWLATVNEEDLGITLLNPFSGRTLSLPKVNRTISIPPRDILQNMNMTLKRLFCHVGIPLRMNLWLFQFIVCAVLWPTSNQAAANIGLT</sequence>
<reference evidence="3 4" key="1">
    <citation type="submission" date="2020-08" db="EMBL/GenBank/DDBJ databases">
        <title>Plant Genome Project.</title>
        <authorList>
            <person name="Zhang R.-G."/>
        </authorList>
    </citation>
    <scope>NUCLEOTIDE SEQUENCE [LARGE SCALE GENOMIC DNA]</scope>
    <source>
        <strain evidence="3">WSP0</strain>
        <tissue evidence="3">Leaf</tissue>
    </source>
</reference>
<name>A0AAV6JZQ8_9ERIC</name>
<proteinExistence type="predicted"/>
<keyword evidence="4" id="KW-1185">Reference proteome</keyword>
<feature type="domain" description="F-box" evidence="2">
    <location>
        <begin position="26"/>
        <end position="63"/>
    </location>
</feature>
<evidence type="ECO:0000313" key="4">
    <source>
        <dbReference type="Proteomes" id="UP000823749"/>
    </source>
</evidence>
<dbReference type="Pfam" id="PF12937">
    <property type="entry name" value="F-box-like"/>
    <property type="match status" value="1"/>
</dbReference>
<gene>
    <name evidence="3" type="ORF">RHGRI_017958</name>
</gene>
<evidence type="ECO:0000313" key="3">
    <source>
        <dbReference type="EMBL" id="KAG5545648.1"/>
    </source>
</evidence>
<dbReference type="EMBL" id="JACTNZ010000006">
    <property type="protein sequence ID" value="KAG5545648.1"/>
    <property type="molecule type" value="Genomic_DNA"/>
</dbReference>
<dbReference type="InterPro" id="IPR036047">
    <property type="entry name" value="F-box-like_dom_sf"/>
</dbReference>
<dbReference type="AlphaFoldDB" id="A0AAV6JZQ8"/>
<dbReference type="InterPro" id="IPR001810">
    <property type="entry name" value="F-box_dom"/>
</dbReference>